<feature type="transmembrane region" description="Helical" evidence="7">
    <location>
        <begin position="116"/>
        <end position="133"/>
    </location>
</feature>
<keyword evidence="2 7" id="KW-0813">Transport</keyword>
<feature type="transmembrane region" description="Helical" evidence="7">
    <location>
        <begin position="170"/>
        <end position="189"/>
    </location>
</feature>
<feature type="transmembrane region" description="Helical" evidence="7">
    <location>
        <begin position="201"/>
        <end position="224"/>
    </location>
</feature>
<feature type="transmembrane region" description="Helical" evidence="7">
    <location>
        <begin position="309"/>
        <end position="334"/>
    </location>
</feature>
<keyword evidence="10" id="KW-1185">Reference proteome</keyword>
<feature type="transmembrane region" description="Helical" evidence="7">
    <location>
        <begin position="271"/>
        <end position="288"/>
    </location>
</feature>
<protein>
    <submittedName>
        <fullName evidence="9">Amino acid ABC transporter permease</fullName>
    </submittedName>
</protein>
<keyword evidence="5 7" id="KW-1133">Transmembrane helix</keyword>
<dbReference type="RefSeq" id="WP_073606599.1">
    <property type="nucleotide sequence ID" value="NZ_MRCG01000001.1"/>
</dbReference>
<comment type="caution">
    <text evidence="9">The sequence shown here is derived from an EMBL/GenBank/DDBJ whole genome shotgun (WGS) entry which is preliminary data.</text>
</comment>
<dbReference type="Proteomes" id="UP000185557">
    <property type="component" value="Unassembled WGS sequence"/>
</dbReference>
<dbReference type="AlphaFoldDB" id="A0A1U7JAL8"/>
<dbReference type="GO" id="GO:0006865">
    <property type="term" value="P:amino acid transport"/>
    <property type="evidence" value="ECO:0007669"/>
    <property type="project" value="TreeGrafter"/>
</dbReference>
<dbReference type="SUPFAM" id="SSF161098">
    <property type="entry name" value="MetI-like"/>
    <property type="match status" value="1"/>
</dbReference>
<dbReference type="InterPro" id="IPR000515">
    <property type="entry name" value="MetI-like"/>
</dbReference>
<feature type="transmembrane region" description="Helical" evidence="7">
    <location>
        <begin position="375"/>
        <end position="393"/>
    </location>
</feature>
<dbReference type="PROSITE" id="PS50928">
    <property type="entry name" value="ABC_TM1"/>
    <property type="match status" value="1"/>
</dbReference>
<feature type="transmembrane region" description="Helical" evidence="7">
    <location>
        <begin position="86"/>
        <end position="104"/>
    </location>
</feature>
<feature type="transmembrane region" description="Helical" evidence="7">
    <location>
        <begin position="37"/>
        <end position="66"/>
    </location>
</feature>
<dbReference type="CDD" id="cd06261">
    <property type="entry name" value="TM_PBP2"/>
    <property type="match status" value="1"/>
</dbReference>
<keyword evidence="4 7" id="KW-0812">Transmembrane</keyword>
<dbReference type="GO" id="GO:0022857">
    <property type="term" value="F:transmembrane transporter activity"/>
    <property type="evidence" value="ECO:0007669"/>
    <property type="project" value="InterPro"/>
</dbReference>
<sequence length="405" mass="43573">MTSATPDSLSSARPDVLALGPVAWAKKNLFSDWFNSLLTIVIVGIFGWGIFRLVFWALTVAQWQVIPNNFGLFMTGTFPSGLYPRIWALLAVICGLAGLSWGVLGRNVSTLFSRNVLIGLGSICAFIVLFPPTRPSSLQLLPMVALVAGAAAAGRQIGRKFPGVGKGISLAWFLSYFVALWLLGGGFGLTKVSTNDWGGLVLTLFTAVSGIVLCFPLGLLLALGRRSALPVVRWLATAYIELVRGVPLVAFLFMGQVMIPLFLPIGSRPDRILRAVIALALFSAAYLAENVRAGLQAVPRGQREAAMSLGLNTPATLGLIILPQALKIAIPAIVGQFISLFQDTTLLSIVGLAELLGIGKSILANPAYLGRYAEVYLFLAVIYWFFCYAMSLASRKIEEKLNTEH</sequence>
<dbReference type="NCBIfam" id="TIGR01726">
    <property type="entry name" value="HEQRo_perm_3TM"/>
    <property type="match status" value="1"/>
</dbReference>
<evidence type="ECO:0000256" key="6">
    <source>
        <dbReference type="ARBA" id="ARBA00023136"/>
    </source>
</evidence>
<dbReference type="PANTHER" id="PTHR30614">
    <property type="entry name" value="MEMBRANE COMPONENT OF AMINO ACID ABC TRANSPORTER"/>
    <property type="match status" value="1"/>
</dbReference>
<dbReference type="GO" id="GO:0043190">
    <property type="term" value="C:ATP-binding cassette (ABC) transporter complex"/>
    <property type="evidence" value="ECO:0007669"/>
    <property type="project" value="InterPro"/>
</dbReference>
<keyword evidence="6 7" id="KW-0472">Membrane</keyword>
<dbReference type="PANTHER" id="PTHR30614:SF41">
    <property type="entry name" value="INNER MEMBRANE AMINO-ACID ABC TRANSPORTER PERMEASE PROTEIN YHDY"/>
    <property type="match status" value="1"/>
</dbReference>
<evidence type="ECO:0000259" key="8">
    <source>
        <dbReference type="PROSITE" id="PS50928"/>
    </source>
</evidence>
<comment type="similarity">
    <text evidence="7">Belongs to the binding-protein-dependent transport system permease family.</text>
</comment>
<evidence type="ECO:0000313" key="9">
    <source>
        <dbReference type="EMBL" id="OKH50785.1"/>
    </source>
</evidence>
<evidence type="ECO:0000313" key="10">
    <source>
        <dbReference type="Proteomes" id="UP000185557"/>
    </source>
</evidence>
<dbReference type="Gene3D" id="1.10.3720.10">
    <property type="entry name" value="MetI-like"/>
    <property type="match status" value="1"/>
</dbReference>
<feature type="domain" description="ABC transmembrane type-1" evidence="8">
    <location>
        <begin position="200"/>
        <end position="394"/>
    </location>
</feature>
<evidence type="ECO:0000256" key="2">
    <source>
        <dbReference type="ARBA" id="ARBA00022448"/>
    </source>
</evidence>
<dbReference type="Pfam" id="PF00528">
    <property type="entry name" value="BPD_transp_1"/>
    <property type="match status" value="1"/>
</dbReference>
<evidence type="ECO:0000256" key="1">
    <source>
        <dbReference type="ARBA" id="ARBA00004651"/>
    </source>
</evidence>
<dbReference type="InterPro" id="IPR035906">
    <property type="entry name" value="MetI-like_sf"/>
</dbReference>
<accession>A0A1U7JAL8</accession>
<dbReference type="EMBL" id="MRCG01000001">
    <property type="protein sequence ID" value="OKH50785.1"/>
    <property type="molecule type" value="Genomic_DNA"/>
</dbReference>
<comment type="subcellular location">
    <subcellularLocation>
        <location evidence="1 7">Cell membrane</location>
        <topology evidence="1 7">Multi-pass membrane protein</topology>
    </subcellularLocation>
</comment>
<organism evidence="9 10">
    <name type="scientific">Phormidium tenue NIES-30</name>
    <dbReference type="NCBI Taxonomy" id="549789"/>
    <lineage>
        <taxon>Bacteria</taxon>
        <taxon>Bacillati</taxon>
        <taxon>Cyanobacteriota</taxon>
        <taxon>Cyanophyceae</taxon>
        <taxon>Oscillatoriophycideae</taxon>
        <taxon>Oscillatoriales</taxon>
        <taxon>Oscillatoriaceae</taxon>
        <taxon>Phormidium</taxon>
    </lineage>
</organism>
<proteinExistence type="inferred from homology"/>
<evidence type="ECO:0000256" key="7">
    <source>
        <dbReference type="RuleBase" id="RU363032"/>
    </source>
</evidence>
<reference evidence="9 10" key="1">
    <citation type="submission" date="2016-11" db="EMBL/GenBank/DDBJ databases">
        <title>Draft Genome Sequences of Nine Cyanobacterial Strains from Diverse Habitats.</title>
        <authorList>
            <person name="Zhu T."/>
            <person name="Hou S."/>
            <person name="Lu X."/>
            <person name="Hess W.R."/>
        </authorList>
    </citation>
    <scope>NUCLEOTIDE SEQUENCE [LARGE SCALE GENOMIC DNA]</scope>
    <source>
        <strain evidence="9 10">NIES-30</strain>
    </source>
</reference>
<evidence type="ECO:0000256" key="3">
    <source>
        <dbReference type="ARBA" id="ARBA00022475"/>
    </source>
</evidence>
<dbReference type="OrthoDB" id="9805999at2"/>
<evidence type="ECO:0000256" key="5">
    <source>
        <dbReference type="ARBA" id="ARBA00022989"/>
    </source>
</evidence>
<name>A0A1U7JAL8_9CYAN</name>
<evidence type="ECO:0000256" key="4">
    <source>
        <dbReference type="ARBA" id="ARBA00022692"/>
    </source>
</evidence>
<dbReference type="STRING" id="549789.NIES30_01460"/>
<dbReference type="InterPro" id="IPR043429">
    <property type="entry name" value="ArtM/GltK/GlnP/TcyL/YhdX-like"/>
</dbReference>
<feature type="transmembrane region" description="Helical" evidence="7">
    <location>
        <begin position="139"/>
        <end position="158"/>
    </location>
</feature>
<feature type="transmembrane region" description="Helical" evidence="7">
    <location>
        <begin position="245"/>
        <end position="265"/>
    </location>
</feature>
<keyword evidence="3" id="KW-1003">Cell membrane</keyword>
<gene>
    <name evidence="9" type="ORF">NIES30_01460</name>
</gene>
<dbReference type="InterPro" id="IPR010065">
    <property type="entry name" value="AA_ABC_transptr_permease_3TM"/>
</dbReference>